<dbReference type="KEGG" id="psuu:Psuf_080220"/>
<keyword evidence="3" id="KW-0560">Oxidoreductase</keyword>
<name>A0A6F8YX95_9ACTN</name>
<dbReference type="Gene3D" id="3.20.20.30">
    <property type="entry name" value="Luciferase-like domain"/>
    <property type="match status" value="1"/>
</dbReference>
<evidence type="ECO:0000256" key="3">
    <source>
        <dbReference type="ARBA" id="ARBA00023002"/>
    </source>
</evidence>
<dbReference type="PANTHER" id="PTHR42847">
    <property type="entry name" value="ALKANESULFONATE MONOOXYGENASE"/>
    <property type="match status" value="1"/>
</dbReference>
<dbReference type="Pfam" id="PF00296">
    <property type="entry name" value="Bac_luciferase"/>
    <property type="match status" value="1"/>
</dbReference>
<proteinExistence type="predicted"/>
<protein>
    <recommendedName>
        <fullName evidence="5">Luciferase-like domain-containing protein</fullName>
    </recommendedName>
</protein>
<dbReference type="Proteomes" id="UP000503011">
    <property type="component" value="Chromosome"/>
</dbReference>
<evidence type="ECO:0000256" key="2">
    <source>
        <dbReference type="ARBA" id="ARBA00022643"/>
    </source>
</evidence>
<dbReference type="GO" id="GO:0046306">
    <property type="term" value="P:alkanesulfonate catabolic process"/>
    <property type="evidence" value="ECO:0007669"/>
    <property type="project" value="TreeGrafter"/>
</dbReference>
<dbReference type="SUPFAM" id="SSF51679">
    <property type="entry name" value="Bacterial luciferase-like"/>
    <property type="match status" value="1"/>
</dbReference>
<dbReference type="GO" id="GO:0008726">
    <property type="term" value="F:alkanesulfonate monooxygenase activity"/>
    <property type="evidence" value="ECO:0007669"/>
    <property type="project" value="TreeGrafter"/>
</dbReference>
<reference evidence="6 7" key="1">
    <citation type="submission" date="2020-03" db="EMBL/GenBank/DDBJ databases">
        <title>Whole genome shotgun sequence of Phytohabitans suffuscus NBRC 105367.</title>
        <authorList>
            <person name="Komaki H."/>
            <person name="Tamura T."/>
        </authorList>
    </citation>
    <scope>NUCLEOTIDE SEQUENCE [LARGE SCALE GENOMIC DNA]</scope>
    <source>
        <strain evidence="6 7">NBRC 105367</strain>
    </source>
</reference>
<dbReference type="InterPro" id="IPR011251">
    <property type="entry name" value="Luciferase-like_dom"/>
</dbReference>
<accession>A0A6F8YX95</accession>
<organism evidence="6 7">
    <name type="scientific">Phytohabitans suffuscus</name>
    <dbReference type="NCBI Taxonomy" id="624315"/>
    <lineage>
        <taxon>Bacteria</taxon>
        <taxon>Bacillati</taxon>
        <taxon>Actinomycetota</taxon>
        <taxon>Actinomycetes</taxon>
        <taxon>Micromonosporales</taxon>
        <taxon>Micromonosporaceae</taxon>
    </lineage>
</organism>
<evidence type="ECO:0000313" key="7">
    <source>
        <dbReference type="Proteomes" id="UP000503011"/>
    </source>
</evidence>
<gene>
    <name evidence="6" type="ORF">Psuf_080220</name>
</gene>
<dbReference type="InterPro" id="IPR050172">
    <property type="entry name" value="SsuD_RutA_monooxygenase"/>
</dbReference>
<dbReference type="EMBL" id="AP022871">
    <property type="protein sequence ID" value="BCB90709.1"/>
    <property type="molecule type" value="Genomic_DNA"/>
</dbReference>
<evidence type="ECO:0000256" key="1">
    <source>
        <dbReference type="ARBA" id="ARBA00022630"/>
    </source>
</evidence>
<dbReference type="RefSeq" id="WP_173163110.1">
    <property type="nucleotide sequence ID" value="NZ_AP022871.1"/>
</dbReference>
<keyword evidence="7" id="KW-1185">Reference proteome</keyword>
<feature type="domain" description="Luciferase-like" evidence="5">
    <location>
        <begin position="1"/>
        <end position="305"/>
    </location>
</feature>
<dbReference type="InterPro" id="IPR036661">
    <property type="entry name" value="Luciferase-like_sf"/>
</dbReference>
<evidence type="ECO:0000313" key="6">
    <source>
        <dbReference type="EMBL" id="BCB90709.1"/>
    </source>
</evidence>
<dbReference type="NCBIfam" id="TIGR03619">
    <property type="entry name" value="F420_Rv2161c"/>
    <property type="match status" value="1"/>
</dbReference>
<dbReference type="AlphaFoldDB" id="A0A6F8YX95"/>
<evidence type="ECO:0000256" key="4">
    <source>
        <dbReference type="ARBA" id="ARBA00023033"/>
    </source>
</evidence>
<evidence type="ECO:0000259" key="5">
    <source>
        <dbReference type="Pfam" id="PF00296"/>
    </source>
</evidence>
<keyword evidence="4" id="KW-0503">Monooxygenase</keyword>
<keyword evidence="2" id="KW-0288">FMN</keyword>
<reference evidence="6 7" key="2">
    <citation type="submission" date="2020-03" db="EMBL/GenBank/DDBJ databases">
        <authorList>
            <person name="Ichikawa N."/>
            <person name="Kimura A."/>
            <person name="Kitahashi Y."/>
            <person name="Uohara A."/>
        </authorList>
    </citation>
    <scope>NUCLEOTIDE SEQUENCE [LARGE SCALE GENOMIC DNA]</scope>
    <source>
        <strain evidence="6 7">NBRC 105367</strain>
    </source>
</reference>
<dbReference type="InterPro" id="IPR019921">
    <property type="entry name" value="Lucif-like_OxRdtase_Rv2161c"/>
</dbReference>
<sequence>MKFGISIPTCVEGMAYPIRFADQHEVVALGVEAERLGFDSVLVNDHFSTMPYVRAQFPDPPRFYEPLVTLGYLAARTERIRMMTGVVVMPMREPVLLAKQAATLDQLSDGRLILGIGVGAYRAEFESVHPELAGAPRGELVAEGIEALTALFTQRVAGYEGRHYRFTDVELYPKPKQDPFPMFSCGNADGTIQRAARWCAGWMPAGMPADRLATGVERLRGLAAEAGRDGAAIEVAPQLVLCVDRDAERAMERFTASQAYEHLVSLRRSTLRGIELSSYASQNLIGTVDEVVARVKRLREAGATQLAGMIVVANSTDEMRAQMRLFAAEVLPAFEEAR</sequence>
<dbReference type="PANTHER" id="PTHR42847:SF4">
    <property type="entry name" value="ALKANESULFONATE MONOOXYGENASE-RELATED"/>
    <property type="match status" value="1"/>
</dbReference>
<keyword evidence="1" id="KW-0285">Flavoprotein</keyword>